<accession>A0A1H9WPU9</accession>
<reference evidence="4" key="1">
    <citation type="submission" date="2016-10" db="EMBL/GenBank/DDBJ databases">
        <authorList>
            <person name="de Groot N.N."/>
        </authorList>
    </citation>
    <scope>NUCLEOTIDE SEQUENCE [LARGE SCALE GENOMIC DNA]</scope>
    <source>
        <strain evidence="4">10nlg</strain>
    </source>
</reference>
<name>A0A1H9WPU9_9BACI</name>
<evidence type="ECO:0000313" key="4">
    <source>
        <dbReference type="Proteomes" id="UP000199318"/>
    </source>
</evidence>
<dbReference type="Proteomes" id="UP000199318">
    <property type="component" value="Unassembled WGS sequence"/>
</dbReference>
<dbReference type="Pfam" id="PF17261">
    <property type="entry name" value="DUF5327"/>
    <property type="match status" value="1"/>
</dbReference>
<dbReference type="RefSeq" id="WP_093075143.1">
    <property type="nucleotide sequence ID" value="NZ_FOGV01000042.1"/>
</dbReference>
<organism evidence="3 4">
    <name type="scientific">Salisediminibacterium halotolerans</name>
    <dbReference type="NCBI Taxonomy" id="517425"/>
    <lineage>
        <taxon>Bacteria</taxon>
        <taxon>Bacillati</taxon>
        <taxon>Bacillota</taxon>
        <taxon>Bacilli</taxon>
        <taxon>Bacillales</taxon>
        <taxon>Bacillaceae</taxon>
        <taxon>Salisediminibacterium</taxon>
    </lineage>
</organism>
<evidence type="ECO:0000256" key="1">
    <source>
        <dbReference type="SAM" id="Coils"/>
    </source>
</evidence>
<gene>
    <name evidence="3" type="ORF">SAMN05444126_14211</name>
</gene>
<dbReference type="AlphaFoldDB" id="A0A1H9WPU9"/>
<dbReference type="OrthoDB" id="2884526at2"/>
<proteinExistence type="predicted"/>
<feature type="region of interest" description="Disordered" evidence="2">
    <location>
        <begin position="47"/>
        <end position="107"/>
    </location>
</feature>
<evidence type="ECO:0000313" key="3">
    <source>
        <dbReference type="EMBL" id="SES35966.1"/>
    </source>
</evidence>
<protein>
    <recommendedName>
        <fullName evidence="5">YwdI family protein</fullName>
    </recommendedName>
</protein>
<keyword evidence="1" id="KW-0175">Coiled coil</keyword>
<comment type="caution">
    <text evidence="3">The sequence shown here is derived from an EMBL/GenBank/DDBJ whole genome shotgun (WGS) entry which is preliminary data.</text>
</comment>
<feature type="compositionally biased region" description="Basic and acidic residues" evidence="2">
    <location>
        <begin position="69"/>
        <end position="98"/>
    </location>
</feature>
<sequence length="107" mass="11786">MNEISSDLVLQKMREALNQLENAVKKGEDTTESAQALKTYSELMIEAGKGRGARQQKAAPPVQHAQISDLEKKPASPEGGHKQTVQKERPAIYDHGDEPESDSLLDF</sequence>
<dbReference type="InterPro" id="IPR035218">
    <property type="entry name" value="DUF5327"/>
</dbReference>
<feature type="coiled-coil region" evidence="1">
    <location>
        <begin position="10"/>
        <end position="37"/>
    </location>
</feature>
<evidence type="ECO:0008006" key="5">
    <source>
        <dbReference type="Google" id="ProtNLM"/>
    </source>
</evidence>
<keyword evidence="4" id="KW-1185">Reference proteome</keyword>
<dbReference type="EMBL" id="FOGV01000042">
    <property type="protein sequence ID" value="SES35966.1"/>
    <property type="molecule type" value="Genomic_DNA"/>
</dbReference>
<dbReference type="STRING" id="1464123.SAMN05444126_14211"/>
<evidence type="ECO:0000256" key="2">
    <source>
        <dbReference type="SAM" id="MobiDB-lite"/>
    </source>
</evidence>